<dbReference type="STRING" id="1656094.BFC18_19480"/>
<dbReference type="Gene3D" id="1.10.287.1700">
    <property type="match status" value="1"/>
</dbReference>
<evidence type="ECO:0000256" key="7">
    <source>
        <dbReference type="ARBA" id="ARBA00022795"/>
    </source>
</evidence>
<keyword evidence="12" id="KW-1185">Reference proteome</keyword>
<keyword evidence="10" id="KW-1006">Bacterial flagellum protein export</keyword>
<evidence type="ECO:0000256" key="4">
    <source>
        <dbReference type="ARBA" id="ARBA00022448"/>
    </source>
</evidence>
<comment type="similarity">
    <text evidence="2">Belongs to the FliJ family.</text>
</comment>
<dbReference type="PANTHER" id="PTHR38786:SF1">
    <property type="entry name" value="FLAGELLAR FLIJ PROTEIN"/>
    <property type="match status" value="1"/>
</dbReference>
<evidence type="ECO:0000256" key="2">
    <source>
        <dbReference type="ARBA" id="ARBA00010004"/>
    </source>
</evidence>
<gene>
    <name evidence="11" type="ORF">BFC18_19480</name>
</gene>
<dbReference type="PANTHER" id="PTHR38786">
    <property type="entry name" value="FLAGELLAR FLIJ PROTEIN"/>
    <property type="match status" value="1"/>
</dbReference>
<dbReference type="OrthoDB" id="7063004at2"/>
<keyword evidence="11" id="KW-0282">Flagellum</keyword>
<dbReference type="GO" id="GO:0009288">
    <property type="term" value="C:bacterial-type flagellum"/>
    <property type="evidence" value="ECO:0007669"/>
    <property type="project" value="InterPro"/>
</dbReference>
<dbReference type="NCBIfam" id="TIGR02473">
    <property type="entry name" value="flagell_FliJ"/>
    <property type="match status" value="1"/>
</dbReference>
<name>A0A1E7Z5X3_9ALTE</name>
<dbReference type="InterPro" id="IPR012823">
    <property type="entry name" value="Flagell_FliJ"/>
</dbReference>
<dbReference type="GO" id="GO:0005886">
    <property type="term" value="C:plasma membrane"/>
    <property type="evidence" value="ECO:0007669"/>
    <property type="project" value="UniProtKB-SubCell"/>
</dbReference>
<comment type="caution">
    <text evidence="11">The sequence shown here is derived from an EMBL/GenBank/DDBJ whole genome shotgun (WGS) entry which is preliminary data.</text>
</comment>
<dbReference type="RefSeq" id="WP_070127032.1">
    <property type="nucleotide sequence ID" value="NZ_MDHN01000041.1"/>
</dbReference>
<keyword evidence="6" id="KW-0145">Chemotaxis</keyword>
<keyword evidence="11" id="KW-0966">Cell projection</keyword>
<keyword evidence="8" id="KW-0653">Protein transport</keyword>
<dbReference type="GO" id="GO:0006935">
    <property type="term" value="P:chemotaxis"/>
    <property type="evidence" value="ECO:0007669"/>
    <property type="project" value="UniProtKB-KW"/>
</dbReference>
<evidence type="ECO:0000256" key="3">
    <source>
        <dbReference type="ARBA" id="ARBA00020392"/>
    </source>
</evidence>
<evidence type="ECO:0000256" key="5">
    <source>
        <dbReference type="ARBA" id="ARBA00022475"/>
    </source>
</evidence>
<dbReference type="InterPro" id="IPR052570">
    <property type="entry name" value="FliJ"/>
</dbReference>
<evidence type="ECO:0000256" key="6">
    <source>
        <dbReference type="ARBA" id="ARBA00022500"/>
    </source>
</evidence>
<evidence type="ECO:0000256" key="8">
    <source>
        <dbReference type="ARBA" id="ARBA00022927"/>
    </source>
</evidence>
<evidence type="ECO:0000313" key="12">
    <source>
        <dbReference type="Proteomes" id="UP000175691"/>
    </source>
</evidence>
<keyword evidence="9" id="KW-0472">Membrane</keyword>
<keyword evidence="5" id="KW-1003">Cell membrane</keyword>
<keyword evidence="7" id="KW-1005">Bacterial flagellum biogenesis</keyword>
<dbReference type="GO" id="GO:0015031">
    <property type="term" value="P:protein transport"/>
    <property type="evidence" value="ECO:0007669"/>
    <property type="project" value="UniProtKB-KW"/>
</dbReference>
<evidence type="ECO:0000256" key="10">
    <source>
        <dbReference type="ARBA" id="ARBA00023225"/>
    </source>
</evidence>
<reference evidence="11 12" key="1">
    <citation type="submission" date="2016-08" db="EMBL/GenBank/DDBJ databases">
        <authorList>
            <person name="Seilhamer J.J."/>
        </authorList>
    </citation>
    <scope>NUCLEOTIDE SEQUENCE [LARGE SCALE GENOMIC DNA]</scope>
    <source>
        <strain evidence="11 12">KCTC 42603</strain>
    </source>
</reference>
<evidence type="ECO:0000256" key="9">
    <source>
        <dbReference type="ARBA" id="ARBA00023136"/>
    </source>
</evidence>
<dbReference type="GO" id="GO:0071973">
    <property type="term" value="P:bacterial-type flagellum-dependent cell motility"/>
    <property type="evidence" value="ECO:0007669"/>
    <property type="project" value="InterPro"/>
</dbReference>
<dbReference type="Proteomes" id="UP000175691">
    <property type="component" value="Unassembled WGS sequence"/>
</dbReference>
<dbReference type="InterPro" id="IPR053716">
    <property type="entry name" value="Flag_assembly_chemotaxis_eff"/>
</dbReference>
<dbReference type="AlphaFoldDB" id="A0A1E7Z5X3"/>
<dbReference type="Pfam" id="PF02050">
    <property type="entry name" value="FliJ"/>
    <property type="match status" value="1"/>
</dbReference>
<organism evidence="11 12">
    <name type="scientific">Alteromonas confluentis</name>
    <dbReference type="NCBI Taxonomy" id="1656094"/>
    <lineage>
        <taxon>Bacteria</taxon>
        <taxon>Pseudomonadati</taxon>
        <taxon>Pseudomonadota</taxon>
        <taxon>Gammaproteobacteria</taxon>
        <taxon>Alteromonadales</taxon>
        <taxon>Alteromonadaceae</taxon>
        <taxon>Alteromonas/Salinimonas group</taxon>
        <taxon>Alteromonas</taxon>
    </lineage>
</organism>
<dbReference type="EMBL" id="MDHN01000041">
    <property type="protein sequence ID" value="OFC68928.1"/>
    <property type="molecule type" value="Genomic_DNA"/>
</dbReference>
<accession>A0A1E7Z5X3</accession>
<keyword evidence="11" id="KW-0969">Cilium</keyword>
<proteinExistence type="inferred from homology"/>
<evidence type="ECO:0000256" key="1">
    <source>
        <dbReference type="ARBA" id="ARBA00004413"/>
    </source>
</evidence>
<keyword evidence="4" id="KW-0813">Transport</keyword>
<protein>
    <recommendedName>
        <fullName evidence="3">Flagellar FliJ protein</fullName>
    </recommendedName>
</protein>
<evidence type="ECO:0000313" key="11">
    <source>
        <dbReference type="EMBL" id="OFC68928.1"/>
    </source>
</evidence>
<dbReference type="GO" id="GO:0044781">
    <property type="term" value="P:bacterial-type flagellum organization"/>
    <property type="evidence" value="ECO:0007669"/>
    <property type="project" value="UniProtKB-KW"/>
</dbReference>
<comment type="subcellular location">
    <subcellularLocation>
        <location evidence="1">Cell membrane</location>
        <topology evidence="1">Peripheral membrane protein</topology>
        <orientation evidence="1">Cytoplasmic side</orientation>
    </subcellularLocation>
</comment>
<sequence length="149" mass="17376">MSQLDLVAKFELEKEQKAAQQFQLAQQHVTQQRQKLSSLQQYRLDYLRQIQATGKSGVGAKAYHQHLSFVGKLDKACQQQMNLISQATVVADQRKRAWLEQQKRRKAVDMLIDKKALEARQKESRLEQIMSDEFASQKFYRNQLSKSGY</sequence>